<dbReference type="Pfam" id="PF00567">
    <property type="entry name" value="TUDOR"/>
    <property type="match status" value="1"/>
</dbReference>
<feature type="compositionally biased region" description="Low complexity" evidence="1">
    <location>
        <begin position="87"/>
        <end position="111"/>
    </location>
</feature>
<dbReference type="InterPro" id="IPR002999">
    <property type="entry name" value="Tudor"/>
</dbReference>
<dbReference type="SMART" id="SM00333">
    <property type="entry name" value="TUDOR"/>
    <property type="match status" value="1"/>
</dbReference>
<gene>
    <name evidence="3" type="ORF">OKIOD_LOCUS7142</name>
</gene>
<name>A0ABN7SDB2_OIKDI</name>
<sequence length="864" mass="100797">MIFETQERFDDWIGIETYGEAEYFRRKASIKRQQRNTDAEIEKREEQRQRKLLRKEREEAEMRRLEKMREEERMKEEERRMNRFTVRSSSSGYNRGSSYRTPPSTRSRTSSQVARLEDPLPNCGTWYFRPDFSLIGSPVERNRYGRLLPMKQKLLITLMFNPFGIQMRNLREFYDQFWNENLPLGTTSPSEPNEKLLSFLQTYYHSYQIALFDAKDLRNVHGDDEFASDRLKVGLELHRQMCVEHISCDHAGYSHEELISKKKEITDKNKAIRDVLVLLDQCVEAFKSGFYVDDLDLMMQTIFRWDIVKTTVLGLGITCASVCKSILSLRRHESHSTHGDIVSVLSNRRLEGPDRYSDENRHPMLVRYLSFFEEIDADSIHSAFEVAAKKGIVIVPENEIGAIYFRYTKGVLRATTAQVMQFIRENMYNVLGEMEYVFPTSNPSLESSNGVYLFENEEFIHLIKNKRYPEVKDKMKEGQRVHIGTFTHFERNKNLEVMLILAENFELRENLDSTIRERVMKGDFKVCDRREILPGMPVIACFEEKYWSRAKIRGWSKKIPQNVEVLFVDYGQVLDLPRELILEIEDDEMAEPPLALCYNIGPYEGSYDDKAVTWLHNLTDDRPDLIIKKISARGREDVVDLLHCDTNYDITKIMLDYARQCADRRASNTNPPAELPSLHGTLAEGKMSLNNPSEVREVISLGSECSIYTIKCSSPEFKTEYQIELSYVRSHRGVFISNHMLIMYKLSCSQEYQKIFDDIGVVSCDDCCFFTQTKLPYSPKPHEQEQIEAALLHECNSHAFLLSIDELLDEAKRIKKKHFLAVLKEIEQQGFIQKMAEKDPYDVDGLDLNGNNNGELPIPDYWIE</sequence>
<dbReference type="PROSITE" id="PS50304">
    <property type="entry name" value="TUDOR"/>
    <property type="match status" value="1"/>
</dbReference>
<feature type="region of interest" description="Disordered" evidence="1">
    <location>
        <begin position="68"/>
        <end position="114"/>
    </location>
</feature>
<dbReference type="SUPFAM" id="SSF63748">
    <property type="entry name" value="Tudor/PWWP/MBT"/>
    <property type="match status" value="1"/>
</dbReference>
<reference evidence="3 4" key="1">
    <citation type="submission" date="2021-04" db="EMBL/GenBank/DDBJ databases">
        <authorList>
            <person name="Bliznina A."/>
        </authorList>
    </citation>
    <scope>NUCLEOTIDE SEQUENCE [LARGE SCALE GENOMIC DNA]</scope>
</reference>
<accession>A0ABN7SDB2</accession>
<feature type="compositionally biased region" description="Basic and acidic residues" evidence="1">
    <location>
        <begin position="68"/>
        <end position="81"/>
    </location>
</feature>
<dbReference type="Proteomes" id="UP001158576">
    <property type="component" value="Chromosome XSR"/>
</dbReference>
<dbReference type="Gene3D" id="2.30.30.140">
    <property type="match status" value="1"/>
</dbReference>
<proteinExistence type="predicted"/>
<keyword evidence="4" id="KW-1185">Reference proteome</keyword>
<dbReference type="EMBL" id="OU015569">
    <property type="protein sequence ID" value="CAG5098345.1"/>
    <property type="molecule type" value="Genomic_DNA"/>
</dbReference>
<evidence type="ECO:0000256" key="1">
    <source>
        <dbReference type="SAM" id="MobiDB-lite"/>
    </source>
</evidence>
<dbReference type="CDD" id="cd20379">
    <property type="entry name" value="Tudor_dTUD-like"/>
    <property type="match status" value="1"/>
</dbReference>
<dbReference type="InterPro" id="IPR035437">
    <property type="entry name" value="SNase_OB-fold_sf"/>
</dbReference>
<evidence type="ECO:0000313" key="3">
    <source>
        <dbReference type="EMBL" id="CAG5098345.1"/>
    </source>
</evidence>
<organism evidence="3 4">
    <name type="scientific">Oikopleura dioica</name>
    <name type="common">Tunicate</name>
    <dbReference type="NCBI Taxonomy" id="34765"/>
    <lineage>
        <taxon>Eukaryota</taxon>
        <taxon>Metazoa</taxon>
        <taxon>Chordata</taxon>
        <taxon>Tunicata</taxon>
        <taxon>Appendicularia</taxon>
        <taxon>Copelata</taxon>
        <taxon>Oikopleuridae</taxon>
        <taxon>Oikopleura</taxon>
    </lineage>
</organism>
<evidence type="ECO:0000259" key="2">
    <source>
        <dbReference type="PROSITE" id="PS50304"/>
    </source>
</evidence>
<feature type="domain" description="Tudor" evidence="2">
    <location>
        <begin position="531"/>
        <end position="591"/>
    </location>
</feature>
<dbReference type="Gene3D" id="2.40.50.90">
    <property type="match status" value="1"/>
</dbReference>
<evidence type="ECO:0000313" key="4">
    <source>
        <dbReference type="Proteomes" id="UP001158576"/>
    </source>
</evidence>
<protein>
    <submittedName>
        <fullName evidence="3">Oidioi.mRNA.OKI2018_I69.XSR.g15584.t2.cds</fullName>
    </submittedName>
</protein>